<feature type="transmembrane region" description="Helical" evidence="10">
    <location>
        <begin position="273"/>
        <end position="292"/>
    </location>
</feature>
<evidence type="ECO:0000256" key="6">
    <source>
        <dbReference type="ARBA" id="ARBA00022989"/>
    </source>
</evidence>
<keyword evidence="8" id="KW-0325">Glycoprotein</keyword>
<evidence type="ECO:0000313" key="11">
    <source>
        <dbReference type="Proteomes" id="UP000095283"/>
    </source>
</evidence>
<dbReference type="PROSITE" id="PS50267">
    <property type="entry name" value="NA_NEUROTRAN_SYMP_3"/>
    <property type="match status" value="1"/>
</dbReference>
<keyword evidence="7 10" id="KW-0472">Membrane</keyword>
<feature type="binding site" evidence="9">
    <location>
        <position position="88"/>
    </location>
    <ligand>
        <name>Na(+)</name>
        <dbReference type="ChEBI" id="CHEBI:29101"/>
        <label>1</label>
    </ligand>
</feature>
<feature type="transmembrane region" description="Helical" evidence="10">
    <location>
        <begin position="76"/>
        <end position="95"/>
    </location>
</feature>
<dbReference type="GO" id="GO:0046872">
    <property type="term" value="F:metal ion binding"/>
    <property type="evidence" value="ECO:0007669"/>
    <property type="project" value="UniProtKB-KW"/>
</dbReference>
<keyword evidence="4 10" id="KW-0812">Transmembrane</keyword>
<dbReference type="GO" id="GO:0089718">
    <property type="term" value="P:amino acid import across plasma membrane"/>
    <property type="evidence" value="ECO:0007669"/>
    <property type="project" value="TreeGrafter"/>
</dbReference>
<dbReference type="GO" id="GO:0015179">
    <property type="term" value="F:L-amino acid transmembrane transporter activity"/>
    <property type="evidence" value="ECO:0007669"/>
    <property type="project" value="TreeGrafter"/>
</dbReference>
<dbReference type="GO" id="GO:0005886">
    <property type="term" value="C:plasma membrane"/>
    <property type="evidence" value="ECO:0007669"/>
    <property type="project" value="TreeGrafter"/>
</dbReference>
<dbReference type="Pfam" id="PF00209">
    <property type="entry name" value="SNF"/>
    <property type="match status" value="1"/>
</dbReference>
<dbReference type="InterPro" id="IPR037272">
    <property type="entry name" value="SNS_sf"/>
</dbReference>
<evidence type="ECO:0000256" key="2">
    <source>
        <dbReference type="ARBA" id="ARBA00006459"/>
    </source>
</evidence>
<dbReference type="WBParaSite" id="Hba_08746">
    <property type="protein sequence ID" value="Hba_08746"/>
    <property type="gene ID" value="Hba_08746"/>
</dbReference>
<dbReference type="GO" id="GO:0005283">
    <property type="term" value="F:amino acid:sodium symporter activity"/>
    <property type="evidence" value="ECO:0007669"/>
    <property type="project" value="TreeGrafter"/>
</dbReference>
<sequence>MKLVLIYMYFLLKLFMIFIVIYNIINIPVKYIYFPILFKYLFLPVVVYCIVQSAEGTGLAFVVFTEAILTFPWPSVFAFIFFAMLLTLGLGLWLLGSMIGTLQSVITSVRDSRFINASDPVITLFICGSACLVGLPFACRNGQYLVALFDQFAAKYGLICVVLSQLIAVNFGYGLPKYEYLNNSATTLNQLPYWRFSWRYASLAVMGFMCISAAISSMIVRPEYSAYDPISTKQFPAFYPFWTKCIAVLLIFTSIAPVPIMVLLYLFKAKNKFHYLFNVLIACLLIMAIHLYKKKKQQHPLNLYLNQNNFEFLKTAFLSRGFALALSRAEAFALALFPHLPFVSRAGYFWTLLKRSALRC</sequence>
<accession>A0A1I7WU80</accession>
<evidence type="ECO:0000256" key="5">
    <source>
        <dbReference type="ARBA" id="ARBA00022847"/>
    </source>
</evidence>
<protein>
    <submittedName>
        <fullName evidence="12">Uncharacterized protein</fullName>
    </submittedName>
</protein>
<keyword evidence="5" id="KW-0769">Symport</keyword>
<dbReference type="SUPFAM" id="SSF161070">
    <property type="entry name" value="SNF-like"/>
    <property type="match status" value="1"/>
</dbReference>
<feature type="transmembrane region" description="Helical" evidence="10">
    <location>
        <begin position="156"/>
        <end position="176"/>
    </location>
</feature>
<keyword evidence="9" id="KW-0479">Metal-binding</keyword>
<dbReference type="Proteomes" id="UP000095283">
    <property type="component" value="Unplaced"/>
</dbReference>
<feature type="transmembrane region" description="Helical" evidence="10">
    <location>
        <begin position="196"/>
        <end position="220"/>
    </location>
</feature>
<evidence type="ECO:0000256" key="8">
    <source>
        <dbReference type="ARBA" id="ARBA00023180"/>
    </source>
</evidence>
<evidence type="ECO:0000256" key="1">
    <source>
        <dbReference type="ARBA" id="ARBA00004141"/>
    </source>
</evidence>
<keyword evidence="6 10" id="KW-1133">Transmembrane helix</keyword>
<evidence type="ECO:0000313" key="12">
    <source>
        <dbReference type="WBParaSite" id="Hba_08746"/>
    </source>
</evidence>
<dbReference type="AlphaFoldDB" id="A0A1I7WU80"/>
<evidence type="ECO:0000256" key="4">
    <source>
        <dbReference type="ARBA" id="ARBA00022692"/>
    </source>
</evidence>
<dbReference type="PANTHER" id="PTHR11616:SF321">
    <property type="entry name" value="SODIUM-DEPENDENT NUTRIENT AMINO ACID TRANSPORTER 1-RELATED"/>
    <property type="match status" value="1"/>
</dbReference>
<name>A0A1I7WU80_HETBA</name>
<keyword evidence="9" id="KW-0915">Sodium</keyword>
<comment type="similarity">
    <text evidence="2">Belongs to the sodium:neurotransmitter symporter (SNF) (TC 2.A.22) family.</text>
</comment>
<evidence type="ECO:0000256" key="10">
    <source>
        <dbReference type="SAM" id="Phobius"/>
    </source>
</evidence>
<evidence type="ECO:0000256" key="9">
    <source>
        <dbReference type="PIRSR" id="PIRSR600175-1"/>
    </source>
</evidence>
<dbReference type="InterPro" id="IPR000175">
    <property type="entry name" value="Na/ntran_symport"/>
</dbReference>
<keyword evidence="11" id="KW-1185">Reference proteome</keyword>
<proteinExistence type="inferred from homology"/>
<evidence type="ECO:0000256" key="7">
    <source>
        <dbReference type="ARBA" id="ARBA00023136"/>
    </source>
</evidence>
<dbReference type="PANTHER" id="PTHR11616">
    <property type="entry name" value="SODIUM/CHLORIDE DEPENDENT TRANSPORTER"/>
    <property type="match status" value="1"/>
</dbReference>
<keyword evidence="3" id="KW-0813">Transport</keyword>
<feature type="binding site" evidence="9">
    <location>
        <position position="97"/>
    </location>
    <ligand>
        <name>Na(+)</name>
        <dbReference type="ChEBI" id="CHEBI:29101"/>
        <label>1</label>
    </ligand>
</feature>
<reference evidence="12" key="1">
    <citation type="submission" date="2016-11" db="UniProtKB">
        <authorList>
            <consortium name="WormBaseParasite"/>
        </authorList>
    </citation>
    <scope>IDENTIFICATION</scope>
</reference>
<organism evidence="11 12">
    <name type="scientific">Heterorhabditis bacteriophora</name>
    <name type="common">Entomopathogenic nematode worm</name>
    <dbReference type="NCBI Taxonomy" id="37862"/>
    <lineage>
        <taxon>Eukaryota</taxon>
        <taxon>Metazoa</taxon>
        <taxon>Ecdysozoa</taxon>
        <taxon>Nematoda</taxon>
        <taxon>Chromadorea</taxon>
        <taxon>Rhabditida</taxon>
        <taxon>Rhabditina</taxon>
        <taxon>Rhabditomorpha</taxon>
        <taxon>Strongyloidea</taxon>
        <taxon>Heterorhabditidae</taxon>
        <taxon>Heterorhabditis</taxon>
    </lineage>
</organism>
<comment type="subcellular location">
    <subcellularLocation>
        <location evidence="1">Membrane</location>
        <topology evidence="1">Multi-pass membrane protein</topology>
    </subcellularLocation>
</comment>
<feature type="transmembrane region" description="Helical" evidence="10">
    <location>
        <begin position="6"/>
        <end position="25"/>
    </location>
</feature>
<feature type="transmembrane region" description="Helical" evidence="10">
    <location>
        <begin position="37"/>
        <end position="64"/>
    </location>
</feature>
<feature type="transmembrane region" description="Helical" evidence="10">
    <location>
        <begin position="241"/>
        <end position="267"/>
    </location>
</feature>
<evidence type="ECO:0000256" key="3">
    <source>
        <dbReference type="ARBA" id="ARBA00022448"/>
    </source>
</evidence>